<accession>A0A4V1IZ47</accession>
<dbReference type="InterPro" id="IPR027417">
    <property type="entry name" value="P-loop_NTPase"/>
</dbReference>
<evidence type="ECO:0000313" key="10">
    <source>
        <dbReference type="EMBL" id="RKP16799.1"/>
    </source>
</evidence>
<dbReference type="GO" id="GO:0034982">
    <property type="term" value="P:mitochondrial protein processing"/>
    <property type="evidence" value="ECO:0007669"/>
    <property type="project" value="TreeGrafter"/>
</dbReference>
<dbReference type="GO" id="GO:0046872">
    <property type="term" value="F:metal ion binding"/>
    <property type="evidence" value="ECO:0007669"/>
    <property type="project" value="UniProtKB-KW"/>
</dbReference>
<feature type="non-terminal residue" evidence="10">
    <location>
        <position position="368"/>
    </location>
</feature>
<evidence type="ECO:0000313" key="11">
    <source>
        <dbReference type="Proteomes" id="UP000281549"/>
    </source>
</evidence>
<dbReference type="Pfam" id="PF00004">
    <property type="entry name" value="AAA"/>
    <property type="match status" value="1"/>
</dbReference>
<feature type="transmembrane region" description="Helical" evidence="8">
    <location>
        <begin position="231"/>
        <end position="248"/>
    </location>
</feature>
<keyword evidence="4" id="KW-0862">Zinc</keyword>
<dbReference type="AlphaFoldDB" id="A0A4V1IZ47"/>
<dbReference type="GO" id="GO:0005524">
    <property type="term" value="F:ATP binding"/>
    <property type="evidence" value="ECO:0007669"/>
    <property type="project" value="UniProtKB-KW"/>
</dbReference>
<feature type="domain" description="ATPase AAA-type core" evidence="9">
    <location>
        <begin position="325"/>
        <end position="367"/>
    </location>
</feature>
<keyword evidence="6" id="KW-0482">Metalloprotease</keyword>
<dbReference type="SUPFAM" id="SSF52540">
    <property type="entry name" value="P-loop containing nucleoside triphosphate hydrolases"/>
    <property type="match status" value="1"/>
</dbReference>
<sequence>MNFEPWLMSSYLYRPLLRNFAFKKSFIPLSARNLYTNALRPSFALFSKKEQDDIEAELKLIKRMQERIMQKEKKVAKEDNEEKEEPARRNRKRKDDEDNDDKKFEKEFEIHFDQNLLKKIAVGGVGAYLLYNILDVDIHNGHETSFQQFASELLPSGNVEYLKVEGNRVYVYLRNGSFSNSFNTASYYFTIGSVEAFTNELMKTQEKMGLEPKQFVRVIYRDEREGPFGKFFALMSLLPNLIFVYFLYRLGKGMKGGSGGGGLRDMFNVGKSKAKIYNSETAVKTSFKDVAGLGEAKEEIIEFVNFLKDPSKYEKLGAKIPKGAILTGPPGTGKTLLAKATAGEAGVPFLSVSGSEFLEMFVGVGSSR</sequence>
<dbReference type="Proteomes" id="UP000281549">
    <property type="component" value="Unassembled WGS sequence"/>
</dbReference>
<proteinExistence type="predicted"/>
<dbReference type="Gene3D" id="3.40.1690.20">
    <property type="match status" value="1"/>
</dbReference>
<evidence type="ECO:0000256" key="3">
    <source>
        <dbReference type="ARBA" id="ARBA00022741"/>
    </source>
</evidence>
<evidence type="ECO:0000256" key="8">
    <source>
        <dbReference type="SAM" id="Phobius"/>
    </source>
</evidence>
<keyword evidence="5" id="KW-0067">ATP-binding</keyword>
<dbReference type="PANTHER" id="PTHR43655">
    <property type="entry name" value="ATP-DEPENDENT PROTEASE"/>
    <property type="match status" value="1"/>
</dbReference>
<evidence type="ECO:0000256" key="6">
    <source>
        <dbReference type="ARBA" id="ARBA00023049"/>
    </source>
</evidence>
<feature type="region of interest" description="Disordered" evidence="7">
    <location>
        <begin position="71"/>
        <end position="100"/>
    </location>
</feature>
<keyword evidence="8" id="KW-0812">Transmembrane</keyword>
<evidence type="ECO:0000256" key="4">
    <source>
        <dbReference type="ARBA" id="ARBA00022833"/>
    </source>
</evidence>
<keyword evidence="8" id="KW-0472">Membrane</keyword>
<dbReference type="InterPro" id="IPR003959">
    <property type="entry name" value="ATPase_AAA_core"/>
</dbReference>
<keyword evidence="6" id="KW-0645">Protease</keyword>
<keyword evidence="8" id="KW-1133">Transmembrane helix</keyword>
<gene>
    <name evidence="10" type="ORF">ROZALSC1DRAFT_24875</name>
</gene>
<name>A0A4V1IZ47_ROZAC</name>
<organism evidence="10 11">
    <name type="scientific">Rozella allomycis (strain CSF55)</name>
    <dbReference type="NCBI Taxonomy" id="988480"/>
    <lineage>
        <taxon>Eukaryota</taxon>
        <taxon>Fungi</taxon>
        <taxon>Fungi incertae sedis</taxon>
        <taxon>Cryptomycota</taxon>
        <taxon>Cryptomycota incertae sedis</taxon>
        <taxon>Rozella</taxon>
    </lineage>
</organism>
<keyword evidence="2" id="KW-0479">Metal-binding</keyword>
<evidence type="ECO:0000256" key="2">
    <source>
        <dbReference type="ARBA" id="ARBA00022723"/>
    </source>
</evidence>
<dbReference type="GO" id="GO:0005745">
    <property type="term" value="C:m-AAA complex"/>
    <property type="evidence" value="ECO:0007669"/>
    <property type="project" value="TreeGrafter"/>
</dbReference>
<evidence type="ECO:0000259" key="9">
    <source>
        <dbReference type="Pfam" id="PF00004"/>
    </source>
</evidence>
<protein>
    <recommendedName>
        <fullName evidence="9">ATPase AAA-type core domain-containing protein</fullName>
    </recommendedName>
</protein>
<evidence type="ECO:0000256" key="7">
    <source>
        <dbReference type="SAM" id="MobiDB-lite"/>
    </source>
</evidence>
<reference evidence="11" key="1">
    <citation type="journal article" date="2018" name="Nat. Microbiol.">
        <title>Leveraging single-cell genomics to expand the fungal tree of life.</title>
        <authorList>
            <person name="Ahrendt S.R."/>
            <person name="Quandt C.A."/>
            <person name="Ciobanu D."/>
            <person name="Clum A."/>
            <person name="Salamov A."/>
            <person name="Andreopoulos B."/>
            <person name="Cheng J.F."/>
            <person name="Woyke T."/>
            <person name="Pelin A."/>
            <person name="Henrissat B."/>
            <person name="Reynolds N.K."/>
            <person name="Benny G.L."/>
            <person name="Smith M.E."/>
            <person name="James T.Y."/>
            <person name="Grigoriev I.V."/>
        </authorList>
    </citation>
    <scope>NUCLEOTIDE SEQUENCE [LARGE SCALE GENOMIC DNA]</scope>
    <source>
        <strain evidence="11">CSF55</strain>
    </source>
</reference>
<evidence type="ECO:0000256" key="5">
    <source>
        <dbReference type="ARBA" id="ARBA00022840"/>
    </source>
</evidence>
<dbReference type="Gene3D" id="3.40.50.300">
    <property type="entry name" value="P-loop containing nucleotide triphosphate hydrolases"/>
    <property type="match status" value="1"/>
</dbReference>
<dbReference type="GO" id="GO:0008237">
    <property type="term" value="F:metallopeptidase activity"/>
    <property type="evidence" value="ECO:0007669"/>
    <property type="project" value="UniProtKB-KW"/>
</dbReference>
<dbReference type="GO" id="GO:0016887">
    <property type="term" value="F:ATP hydrolysis activity"/>
    <property type="evidence" value="ECO:0007669"/>
    <property type="project" value="InterPro"/>
</dbReference>
<dbReference type="PANTHER" id="PTHR43655:SF2">
    <property type="entry name" value="AFG3 LIKE MATRIX AAA PEPTIDASE SUBUNIT 2, ISOFORM A"/>
    <property type="match status" value="1"/>
</dbReference>
<comment type="cofactor">
    <cofactor evidence="1">
        <name>Zn(2+)</name>
        <dbReference type="ChEBI" id="CHEBI:29105"/>
    </cofactor>
</comment>
<keyword evidence="3" id="KW-0547">Nucleotide-binding</keyword>
<evidence type="ECO:0000256" key="1">
    <source>
        <dbReference type="ARBA" id="ARBA00001947"/>
    </source>
</evidence>
<keyword evidence="6" id="KW-0378">Hydrolase</keyword>
<dbReference type="EMBL" id="ML006229">
    <property type="protein sequence ID" value="RKP16799.1"/>
    <property type="molecule type" value="Genomic_DNA"/>
</dbReference>
<dbReference type="InterPro" id="IPR050928">
    <property type="entry name" value="ATP-dep_Zn_Metalloprotease"/>
</dbReference>